<dbReference type="Proteomes" id="UP000190135">
    <property type="component" value="Unassembled WGS sequence"/>
</dbReference>
<feature type="domain" description="NnrU" evidence="6">
    <location>
        <begin position="3"/>
        <end position="190"/>
    </location>
</feature>
<evidence type="ECO:0000256" key="4">
    <source>
        <dbReference type="ARBA" id="ARBA00023136"/>
    </source>
</evidence>
<evidence type="ECO:0000313" key="8">
    <source>
        <dbReference type="Proteomes" id="UP000190135"/>
    </source>
</evidence>
<feature type="transmembrane region" description="Helical" evidence="5">
    <location>
        <begin position="127"/>
        <end position="144"/>
    </location>
</feature>
<name>A0A1T4N263_9HYPH</name>
<gene>
    <name evidence="7" type="ORF">SAMN05428963_102380</name>
</gene>
<keyword evidence="2 5" id="KW-0812">Transmembrane</keyword>
<dbReference type="GO" id="GO:0016020">
    <property type="term" value="C:membrane"/>
    <property type="evidence" value="ECO:0007669"/>
    <property type="project" value="UniProtKB-SubCell"/>
</dbReference>
<keyword evidence="3 5" id="KW-1133">Transmembrane helix</keyword>
<evidence type="ECO:0000259" key="6">
    <source>
        <dbReference type="Pfam" id="PF07298"/>
    </source>
</evidence>
<keyword evidence="8" id="KW-1185">Reference proteome</keyword>
<accession>A0A1T4N263</accession>
<proteinExistence type="predicted"/>
<dbReference type="STRING" id="1365950.SAMN05428963_102380"/>
<keyword evidence="4 5" id="KW-0472">Membrane</keyword>
<protein>
    <submittedName>
        <fullName evidence="7">Uncharacterized membrane protein</fullName>
    </submittedName>
</protein>
<feature type="transmembrane region" description="Helical" evidence="5">
    <location>
        <begin position="164"/>
        <end position="186"/>
    </location>
</feature>
<dbReference type="RefSeq" id="WP_078707031.1">
    <property type="nucleotide sequence ID" value="NZ_FUXL01000002.1"/>
</dbReference>
<feature type="transmembrane region" description="Helical" evidence="5">
    <location>
        <begin position="40"/>
        <end position="59"/>
    </location>
</feature>
<dbReference type="EMBL" id="FUXL01000002">
    <property type="protein sequence ID" value="SJZ73127.1"/>
    <property type="molecule type" value="Genomic_DNA"/>
</dbReference>
<comment type="subcellular location">
    <subcellularLocation>
        <location evidence="1">Membrane</location>
        <topology evidence="1">Multi-pass membrane protein</topology>
    </subcellularLocation>
</comment>
<evidence type="ECO:0000256" key="3">
    <source>
        <dbReference type="ARBA" id="ARBA00022989"/>
    </source>
</evidence>
<evidence type="ECO:0000256" key="5">
    <source>
        <dbReference type="SAM" id="Phobius"/>
    </source>
</evidence>
<dbReference type="InterPro" id="IPR009915">
    <property type="entry name" value="NnrU_dom"/>
</dbReference>
<dbReference type="Pfam" id="PF07298">
    <property type="entry name" value="NnrU"/>
    <property type="match status" value="1"/>
</dbReference>
<evidence type="ECO:0000256" key="1">
    <source>
        <dbReference type="ARBA" id="ARBA00004141"/>
    </source>
</evidence>
<organism evidence="7 8">
    <name type="scientific">Consotaella salsifontis</name>
    <dbReference type="NCBI Taxonomy" id="1365950"/>
    <lineage>
        <taxon>Bacteria</taxon>
        <taxon>Pseudomonadati</taxon>
        <taxon>Pseudomonadota</taxon>
        <taxon>Alphaproteobacteria</taxon>
        <taxon>Hyphomicrobiales</taxon>
        <taxon>Aurantimonadaceae</taxon>
        <taxon>Consotaella</taxon>
    </lineage>
</organism>
<dbReference type="OrthoDB" id="5293641at2"/>
<evidence type="ECO:0000313" key="7">
    <source>
        <dbReference type="EMBL" id="SJZ73127.1"/>
    </source>
</evidence>
<feature type="transmembrane region" description="Helical" evidence="5">
    <location>
        <begin position="98"/>
        <end position="115"/>
    </location>
</feature>
<dbReference type="AlphaFoldDB" id="A0A1T4N263"/>
<evidence type="ECO:0000256" key="2">
    <source>
        <dbReference type="ARBA" id="ARBA00022692"/>
    </source>
</evidence>
<feature type="transmembrane region" description="Helical" evidence="5">
    <location>
        <begin position="71"/>
        <end position="92"/>
    </location>
</feature>
<reference evidence="7 8" key="1">
    <citation type="submission" date="2017-02" db="EMBL/GenBank/DDBJ databases">
        <authorList>
            <person name="Peterson S.W."/>
        </authorList>
    </citation>
    <scope>NUCLEOTIDE SEQUENCE [LARGE SCALE GENOMIC DNA]</scope>
    <source>
        <strain evidence="7 8">USBA 369</strain>
    </source>
</reference>
<sequence length="192" mass="20332">MKVLVLGLVLFLGLHSSRIFAAGAREALIRRFGEMSYKGIYSVVSLIGLFLIVWGFGTARANAGLVWQPPVGMRHVALLLVPIALILVVSAYGPTGRIKAAVVHPMVLGVAVWAFGHLLSNGTSADVLLFGAFFIWAVVDYVASLSRSRRSGEYPVAAGVRGDVGAIVIGLIIAALLLGDVHEWLFGVSPLA</sequence>